<keyword evidence="2" id="KW-1185">Reference proteome</keyword>
<evidence type="ECO:0000313" key="1">
    <source>
        <dbReference type="EMBL" id="QZE15738.1"/>
    </source>
</evidence>
<organism evidence="1 2">
    <name type="scientific">Halosquirtibacter laminarini</name>
    <dbReference type="NCBI Taxonomy" id="3374600"/>
    <lineage>
        <taxon>Bacteria</taxon>
        <taxon>Pseudomonadati</taxon>
        <taxon>Bacteroidota</taxon>
        <taxon>Bacteroidia</taxon>
        <taxon>Marinilabiliales</taxon>
        <taxon>Prolixibacteraceae</taxon>
        <taxon>Halosquirtibacter</taxon>
    </lineage>
</organism>
<evidence type="ECO:0000313" key="2">
    <source>
        <dbReference type="Proteomes" id="UP000826212"/>
    </source>
</evidence>
<accession>A0AC61NJ15</accession>
<keyword evidence="1" id="KW-0378">Hydrolase</keyword>
<dbReference type="EMBL" id="CP081303">
    <property type="protein sequence ID" value="QZE15738.1"/>
    <property type="molecule type" value="Genomic_DNA"/>
</dbReference>
<protein>
    <submittedName>
        <fullName evidence="1">5'-methylthioadenosine/adenosylhomocysteine nucleosidase</fullName>
        <ecNumber evidence="1">3.2.2.9</ecNumber>
    </submittedName>
</protein>
<dbReference type="Proteomes" id="UP000826212">
    <property type="component" value="Chromosome"/>
</dbReference>
<gene>
    <name evidence="1" type="ORF">K4L44_07860</name>
</gene>
<sequence>MKNKAVLIFITIILLVTFTIIKLLQNNKKSNCQDIVAIVGAMPIEISEFLSRIENPQTVYIQQIPFVTGYIDKKPIVLLKCGIGKVNSSMSTTLLIDHFNPSKILFTGIAGAMNDTLHPGDIVIGTRYMQHDLGTFVMGKMVNWAVPNIHTDKDLPLYIDADKSLLAKAHNLYDFQERCFFGTIISGDQFISDSNKKRELNETIAPWAVDMESAAIAQVCFQLKTPFLIFRSISDSANDEAEETYTFNKENAAKKSVDMIIKIL</sequence>
<name>A0AC61NJ15_9BACT</name>
<dbReference type="EC" id="3.2.2.9" evidence="1"/>
<keyword evidence="1" id="KW-0326">Glycosidase</keyword>
<proteinExistence type="predicted"/>
<reference evidence="1" key="1">
    <citation type="submission" date="2021-08" db="EMBL/GenBank/DDBJ databases">
        <title>Novel anaerobic bacterium isolated from sea squirt in East Sea, Republic of Korea.</title>
        <authorList>
            <person name="Nguyen T.H."/>
            <person name="Li Z."/>
            <person name="Lee Y.-J."/>
            <person name="Ko J."/>
            <person name="Kim S.-G."/>
        </authorList>
    </citation>
    <scope>NUCLEOTIDE SEQUENCE</scope>
    <source>
        <strain evidence="1">KCTC 25031</strain>
    </source>
</reference>